<protein>
    <submittedName>
        <fullName evidence="2">HD-GYP domain-containing protein</fullName>
        <ecNumber evidence="2">3.1.4.-</ecNumber>
    </submittedName>
</protein>
<reference evidence="3" key="1">
    <citation type="journal article" date="2019" name="Int. J. Syst. Evol. Microbiol.">
        <title>The Global Catalogue of Microorganisms (GCM) 10K type strain sequencing project: providing services to taxonomists for standard genome sequencing and annotation.</title>
        <authorList>
            <consortium name="The Broad Institute Genomics Platform"/>
            <consortium name="The Broad Institute Genome Sequencing Center for Infectious Disease"/>
            <person name="Wu L."/>
            <person name="Ma J."/>
        </authorList>
    </citation>
    <scope>NUCLEOTIDE SEQUENCE [LARGE SCALE GENOMIC DNA]</scope>
    <source>
        <strain evidence="3">KCTC 33676</strain>
    </source>
</reference>
<dbReference type="EC" id="3.1.4.-" evidence="2"/>
<keyword evidence="2" id="KW-0378">Hydrolase</keyword>
<dbReference type="InterPro" id="IPR003607">
    <property type="entry name" value="HD/PDEase_dom"/>
</dbReference>
<dbReference type="PANTHER" id="PTHR43155:SF2">
    <property type="entry name" value="CYCLIC DI-GMP PHOSPHODIESTERASE PA4108"/>
    <property type="match status" value="1"/>
</dbReference>
<dbReference type="Gene3D" id="1.10.3210.10">
    <property type="entry name" value="Hypothetical protein af1432"/>
    <property type="match status" value="1"/>
</dbReference>
<evidence type="ECO:0000259" key="1">
    <source>
        <dbReference type="PROSITE" id="PS51832"/>
    </source>
</evidence>
<accession>A0ABW5RBI9</accession>
<proteinExistence type="predicted"/>
<dbReference type="Pfam" id="PF13487">
    <property type="entry name" value="HD_5"/>
    <property type="match status" value="1"/>
</dbReference>
<feature type="domain" description="HD-GYP" evidence="1">
    <location>
        <begin position="114"/>
        <end position="310"/>
    </location>
</feature>
<dbReference type="InterPro" id="IPR006675">
    <property type="entry name" value="HDIG_dom"/>
</dbReference>
<dbReference type="NCBIfam" id="TIGR00277">
    <property type="entry name" value="HDIG"/>
    <property type="match status" value="1"/>
</dbReference>
<comment type="caution">
    <text evidence="2">The sequence shown here is derived from an EMBL/GenBank/DDBJ whole genome shotgun (WGS) entry which is preliminary data.</text>
</comment>
<dbReference type="InterPro" id="IPR037522">
    <property type="entry name" value="HD_GYP_dom"/>
</dbReference>
<dbReference type="PANTHER" id="PTHR43155">
    <property type="entry name" value="CYCLIC DI-GMP PHOSPHODIESTERASE PA4108-RELATED"/>
    <property type="match status" value="1"/>
</dbReference>
<keyword evidence="3" id="KW-1185">Reference proteome</keyword>
<dbReference type="SMART" id="SM00471">
    <property type="entry name" value="HDc"/>
    <property type="match status" value="1"/>
</dbReference>
<organism evidence="2 3">
    <name type="scientific">Marinicrinis sediminis</name>
    <dbReference type="NCBI Taxonomy" id="1652465"/>
    <lineage>
        <taxon>Bacteria</taxon>
        <taxon>Bacillati</taxon>
        <taxon>Bacillota</taxon>
        <taxon>Bacilli</taxon>
        <taxon>Bacillales</taxon>
        <taxon>Paenibacillaceae</taxon>
    </lineage>
</organism>
<dbReference type="EMBL" id="JBHUMM010000037">
    <property type="protein sequence ID" value="MFD2672421.1"/>
    <property type="molecule type" value="Genomic_DNA"/>
</dbReference>
<name>A0ABW5RBI9_9BACL</name>
<evidence type="ECO:0000313" key="2">
    <source>
        <dbReference type="EMBL" id="MFD2672421.1"/>
    </source>
</evidence>
<dbReference type="RefSeq" id="WP_379929983.1">
    <property type="nucleotide sequence ID" value="NZ_JBHUMM010000037.1"/>
</dbReference>
<dbReference type="SUPFAM" id="SSF109604">
    <property type="entry name" value="HD-domain/PDEase-like"/>
    <property type="match status" value="1"/>
</dbReference>
<dbReference type="GO" id="GO:0016787">
    <property type="term" value="F:hydrolase activity"/>
    <property type="evidence" value="ECO:0007669"/>
    <property type="project" value="UniProtKB-KW"/>
</dbReference>
<dbReference type="Proteomes" id="UP001597497">
    <property type="component" value="Unassembled WGS sequence"/>
</dbReference>
<sequence>MRFTPIQHCSEGMVLAKTIFSESGQTLIREDVKLTRRMIDTLQHLGINFVYVRDARTSDVEVKEMLTEQTRMKAMKTIKEEFHKIGIKDRKFTSSIISPEFTKSFKSTVQDILNDIMNSEGAVHFLTDIYIFDHYIFQHSLNVTCYTLLLARSQDYNQQQLAEIGLGAILHDIGKLKLPMDILQKPGSLTDEEYALVKEHTVIGFDMLRKMHDIPLLCSHCAFQHHERMDGTGYPRGIKGDEMHPYAKMIAIADVFDALTTNRSYRKAMLPHEAIEVLYAGAGTLFDLDLVDAFKYVITLYPTGIPVKLNDGTEGIVVGQNKGMPSRPVVRVFKDESGQELDTYYEIDLGKQLTMTIQDCNLELYGNEAGTDESGH</sequence>
<evidence type="ECO:0000313" key="3">
    <source>
        <dbReference type="Proteomes" id="UP001597497"/>
    </source>
</evidence>
<dbReference type="CDD" id="cd00077">
    <property type="entry name" value="HDc"/>
    <property type="match status" value="1"/>
</dbReference>
<dbReference type="PROSITE" id="PS51832">
    <property type="entry name" value="HD_GYP"/>
    <property type="match status" value="1"/>
</dbReference>
<gene>
    <name evidence="2" type="ORF">ACFSUC_12680</name>
</gene>